<dbReference type="InterPro" id="IPR011333">
    <property type="entry name" value="SKP1/BTB/POZ_sf"/>
</dbReference>
<reference evidence="2 3" key="1">
    <citation type="submission" date="2019-03" db="EMBL/GenBank/DDBJ databases">
        <authorList>
            <person name="Gaulin E."/>
            <person name="Dumas B."/>
        </authorList>
    </citation>
    <scope>NUCLEOTIDE SEQUENCE [LARGE SCALE GENOMIC DNA]</scope>
    <source>
        <strain evidence="2">CBS 568.67</strain>
    </source>
</reference>
<dbReference type="Gene3D" id="2.60.120.920">
    <property type="match status" value="1"/>
</dbReference>
<keyword evidence="3" id="KW-1185">Reference proteome</keyword>
<reference evidence="1" key="2">
    <citation type="submission" date="2019-06" db="EMBL/GenBank/DDBJ databases">
        <title>Genomics analysis of Aphanomyces spp. identifies a new class of oomycete effector associated with host adaptation.</title>
        <authorList>
            <person name="Gaulin E."/>
        </authorList>
    </citation>
    <scope>NUCLEOTIDE SEQUENCE</scope>
    <source>
        <strain evidence="1">CBS 578.67</strain>
    </source>
</reference>
<dbReference type="EMBL" id="VJMH01006170">
    <property type="protein sequence ID" value="KAF0691256.1"/>
    <property type="molecule type" value="Genomic_DNA"/>
</dbReference>
<evidence type="ECO:0000313" key="3">
    <source>
        <dbReference type="Proteomes" id="UP000332933"/>
    </source>
</evidence>
<protein>
    <submittedName>
        <fullName evidence="2">Aste57867_17478 protein</fullName>
    </submittedName>
</protein>
<gene>
    <name evidence="2" type="primary">Aste57867_17478</name>
    <name evidence="1" type="ORF">As57867_017418</name>
    <name evidence="2" type="ORF">ASTE57867_17478</name>
</gene>
<dbReference type="SUPFAM" id="SSF54695">
    <property type="entry name" value="POZ domain"/>
    <property type="match status" value="1"/>
</dbReference>
<accession>A0A485L9P5</accession>
<proteinExistence type="predicted"/>
<dbReference type="EMBL" id="CAADRA010006191">
    <property type="protein sequence ID" value="VFT94231.1"/>
    <property type="molecule type" value="Genomic_DNA"/>
</dbReference>
<sequence>MADEPDRSLEIVVKQANIGASFVPLNVRGTRIYASRASLMVATGSYFPIMLQDRQAQYFLDVDLTHFNRILGFLQHGAFSFIGLNLWKIHELRATIAHLPLNILHLPAWALFPTLRTETLISGCGNTHLGPFSCGVARGDTAVSSFQSNCVRERKCFIGFAPREDPMSILQNPPQDLDGFFLEVINCKSFGPGDTTGRHYKTKTPYNLTQSMTFSVAVELRSDNTIHFSLNETELGQAFHVPPPRVPLVPTVYVHEACATSIVINS</sequence>
<evidence type="ECO:0000313" key="2">
    <source>
        <dbReference type="EMBL" id="VFT94231.1"/>
    </source>
</evidence>
<name>A0A485L9P5_9STRA</name>
<dbReference type="Proteomes" id="UP000332933">
    <property type="component" value="Unassembled WGS sequence"/>
</dbReference>
<dbReference type="InterPro" id="IPR043136">
    <property type="entry name" value="B30.2/SPRY_sf"/>
</dbReference>
<organism evidence="2 3">
    <name type="scientific">Aphanomyces stellatus</name>
    <dbReference type="NCBI Taxonomy" id="120398"/>
    <lineage>
        <taxon>Eukaryota</taxon>
        <taxon>Sar</taxon>
        <taxon>Stramenopiles</taxon>
        <taxon>Oomycota</taxon>
        <taxon>Saprolegniomycetes</taxon>
        <taxon>Saprolegniales</taxon>
        <taxon>Verrucalvaceae</taxon>
        <taxon>Aphanomyces</taxon>
    </lineage>
</organism>
<dbReference type="AlphaFoldDB" id="A0A485L9P5"/>
<evidence type="ECO:0000313" key="1">
    <source>
        <dbReference type="EMBL" id="KAF0691256.1"/>
    </source>
</evidence>
<dbReference type="Gene3D" id="3.30.710.10">
    <property type="entry name" value="Potassium Channel Kv1.1, Chain A"/>
    <property type="match status" value="1"/>
</dbReference>
<dbReference type="OrthoDB" id="6077599at2759"/>